<protein>
    <submittedName>
        <fullName evidence="1">Uncharacterized protein</fullName>
    </submittedName>
</protein>
<dbReference type="EMBL" id="JACWMS010000002">
    <property type="protein sequence ID" value="MBD1320575.1"/>
    <property type="molecule type" value="Genomic_DNA"/>
</dbReference>
<gene>
    <name evidence="1" type="ORF">IDF66_13390</name>
</gene>
<dbReference type="InterPro" id="IPR045920">
    <property type="entry name" value="DUF6339"/>
</dbReference>
<evidence type="ECO:0000313" key="1">
    <source>
        <dbReference type="EMBL" id="MBD1320575.1"/>
    </source>
</evidence>
<dbReference type="Pfam" id="PF19866">
    <property type="entry name" value="DUF6339"/>
    <property type="match status" value="1"/>
</dbReference>
<name>A0ABR7WCQ9_9ACTN</name>
<comment type="caution">
    <text evidence="1">The sequence shown here is derived from an EMBL/GenBank/DDBJ whole genome shotgun (WGS) entry which is preliminary data.</text>
</comment>
<accession>A0ABR7WCQ9</accession>
<dbReference type="Proteomes" id="UP000602395">
    <property type="component" value="Unassembled WGS sequence"/>
</dbReference>
<keyword evidence="2" id="KW-1185">Reference proteome</keyword>
<dbReference type="RefSeq" id="WP_190267198.1">
    <property type="nucleotide sequence ID" value="NZ_BAABAD010000004.1"/>
</dbReference>
<proteinExistence type="predicted"/>
<sequence length="294" mass="32924">MSEIVWRLTGSMDSRERLRMFDDYDWELHSEPLTRAGGSGAIPLDCMISLMGEFNRRKNTWGDRSASDRWLAPRLHHALRLSRAEAADPDLWAWLGIRFLDYVEWRWSGKNDTAENRFRGPVHKQAFARLWWGAELFRNGSDYRSVEKAFIFQDLPNSYLHRPIVRCRSLALAVLELIAVDDASGAGRPKSADDINDLARVLNLATAGAPPETETDFQQDDFVGYQRWVFQIPDIPESWDALPAGPGCVDTSTTSISGGTTIADRAWSYAHAAAASAGARSAERRRIGAQAAPD</sequence>
<reference evidence="1 2" key="1">
    <citation type="submission" date="2020-09" db="EMBL/GenBank/DDBJ databases">
        <title>Novel species in genus Gordonia.</title>
        <authorList>
            <person name="Zhang G."/>
        </authorList>
    </citation>
    <scope>NUCLEOTIDE SEQUENCE [LARGE SCALE GENOMIC DNA]</scope>
    <source>
        <strain evidence="1 2">ON-33</strain>
    </source>
</reference>
<evidence type="ECO:0000313" key="2">
    <source>
        <dbReference type="Proteomes" id="UP000602395"/>
    </source>
</evidence>
<organism evidence="1 2">
    <name type="scientific">Gordonia hankookensis</name>
    <dbReference type="NCBI Taxonomy" id="589403"/>
    <lineage>
        <taxon>Bacteria</taxon>
        <taxon>Bacillati</taxon>
        <taxon>Actinomycetota</taxon>
        <taxon>Actinomycetes</taxon>
        <taxon>Mycobacteriales</taxon>
        <taxon>Gordoniaceae</taxon>
        <taxon>Gordonia</taxon>
    </lineage>
</organism>